<gene>
    <name evidence="2" type="ORF">EJV47_17495</name>
</gene>
<reference evidence="2 3" key="1">
    <citation type="submission" date="2018-12" db="EMBL/GenBank/DDBJ databases">
        <title>Hymenobacter gummosus sp. nov., isolated from a spring.</title>
        <authorList>
            <person name="Nie L."/>
        </authorList>
    </citation>
    <scope>NUCLEOTIDE SEQUENCE [LARGE SCALE GENOMIC DNA]</scope>
    <source>
        <strain evidence="2 3">KCTC 52166</strain>
    </source>
</reference>
<protein>
    <submittedName>
        <fullName evidence="2">Uncharacterized protein</fullName>
    </submittedName>
</protein>
<organism evidence="2 3">
    <name type="scientific">Hymenobacter gummosus</name>
    <dbReference type="NCBI Taxonomy" id="1776032"/>
    <lineage>
        <taxon>Bacteria</taxon>
        <taxon>Pseudomonadati</taxon>
        <taxon>Bacteroidota</taxon>
        <taxon>Cytophagia</taxon>
        <taxon>Cytophagales</taxon>
        <taxon>Hymenobacteraceae</taxon>
        <taxon>Hymenobacter</taxon>
    </lineage>
</organism>
<keyword evidence="1" id="KW-0812">Transmembrane</keyword>
<name>A0A3S0H3R6_9BACT</name>
<dbReference type="OrthoDB" id="886404at2"/>
<accession>A0A3S0H3R6</accession>
<keyword evidence="3" id="KW-1185">Reference proteome</keyword>
<proteinExistence type="predicted"/>
<feature type="transmembrane region" description="Helical" evidence="1">
    <location>
        <begin position="105"/>
        <end position="122"/>
    </location>
</feature>
<evidence type="ECO:0000313" key="2">
    <source>
        <dbReference type="EMBL" id="RTQ48222.1"/>
    </source>
</evidence>
<dbReference type="Proteomes" id="UP000282184">
    <property type="component" value="Unassembled WGS sequence"/>
</dbReference>
<dbReference type="EMBL" id="RXOF01000010">
    <property type="protein sequence ID" value="RTQ48222.1"/>
    <property type="molecule type" value="Genomic_DNA"/>
</dbReference>
<evidence type="ECO:0000313" key="3">
    <source>
        <dbReference type="Proteomes" id="UP000282184"/>
    </source>
</evidence>
<dbReference type="AlphaFoldDB" id="A0A3S0H3R6"/>
<dbReference type="RefSeq" id="WP_126694464.1">
    <property type="nucleotide sequence ID" value="NZ_RXOF01000010.1"/>
</dbReference>
<keyword evidence="1" id="KW-0472">Membrane</keyword>
<evidence type="ECO:0000256" key="1">
    <source>
        <dbReference type="SAM" id="Phobius"/>
    </source>
</evidence>
<comment type="caution">
    <text evidence="2">The sequence shown here is derived from an EMBL/GenBank/DDBJ whole genome shotgun (WGS) entry which is preliminary data.</text>
</comment>
<keyword evidence="1" id="KW-1133">Transmembrane helix</keyword>
<sequence>MEIITGSRRTPLTWALTVTFVSLGIYLRQPVLSGICLLLALMPFALSKGLEVDLPNSRLRHFTKIGGLRIGEWEELPPVSRVVVKYFSQLGTSGRPGRMRTDQEAFWVVMLSVAGSANGIVVERLALTAKADALQLAATLAKPLGVPVVFIHPQEAPHGVTV</sequence>